<protein>
    <submittedName>
        <fullName evidence="1">Uncharacterized protein</fullName>
    </submittedName>
</protein>
<dbReference type="AlphaFoldDB" id="A0A8J4BDP3"/>
<proteinExistence type="predicted"/>
<feature type="non-terminal residue" evidence="1">
    <location>
        <position position="110"/>
    </location>
</feature>
<accession>A0A8J4BDP3</accession>
<reference evidence="1" key="1">
    <citation type="journal article" date="2021" name="Proc. Natl. Acad. Sci. U.S.A.">
        <title>Three genomes in the algal genus Volvox reveal the fate of a haploid sex-determining region after a transition to homothallism.</title>
        <authorList>
            <person name="Yamamoto K."/>
            <person name="Hamaji T."/>
            <person name="Kawai-Toyooka H."/>
            <person name="Matsuzaki R."/>
            <person name="Takahashi F."/>
            <person name="Nishimura Y."/>
            <person name="Kawachi M."/>
            <person name="Noguchi H."/>
            <person name="Minakuchi Y."/>
            <person name="Umen J.G."/>
            <person name="Toyoda A."/>
            <person name="Nozaki H."/>
        </authorList>
    </citation>
    <scope>NUCLEOTIDE SEQUENCE</scope>
    <source>
        <strain evidence="1">NIES-3780</strain>
    </source>
</reference>
<gene>
    <name evidence="1" type="ORF">Vafri_14251</name>
</gene>
<evidence type="ECO:0000313" key="1">
    <source>
        <dbReference type="EMBL" id="GIL59371.1"/>
    </source>
</evidence>
<evidence type="ECO:0000313" key="2">
    <source>
        <dbReference type="Proteomes" id="UP000747399"/>
    </source>
</evidence>
<dbReference type="InterPro" id="IPR027417">
    <property type="entry name" value="P-loop_NTPase"/>
</dbReference>
<sequence length="110" mass="12547">GGLFGSSNSVRCCGCCTSLHERLQPAEAHVGRREVVVIRRHHPGRVPQNTLSRTPALKRRFRQVYVDQPTVAPMVTILRGLHERYEVHHGVLIRNVMTDCMMMHGHCRQL</sequence>
<organism evidence="1 2">
    <name type="scientific">Volvox africanus</name>
    <dbReference type="NCBI Taxonomy" id="51714"/>
    <lineage>
        <taxon>Eukaryota</taxon>
        <taxon>Viridiplantae</taxon>
        <taxon>Chlorophyta</taxon>
        <taxon>core chlorophytes</taxon>
        <taxon>Chlorophyceae</taxon>
        <taxon>CS clade</taxon>
        <taxon>Chlamydomonadales</taxon>
        <taxon>Volvocaceae</taxon>
        <taxon>Volvox</taxon>
    </lineage>
</organism>
<comment type="caution">
    <text evidence="1">The sequence shown here is derived from an EMBL/GenBank/DDBJ whole genome shotgun (WGS) entry which is preliminary data.</text>
</comment>
<name>A0A8J4BDP3_9CHLO</name>
<dbReference type="SUPFAM" id="SSF52540">
    <property type="entry name" value="P-loop containing nucleoside triphosphate hydrolases"/>
    <property type="match status" value="1"/>
</dbReference>
<dbReference type="EMBL" id="BNCO01000034">
    <property type="protein sequence ID" value="GIL59371.1"/>
    <property type="molecule type" value="Genomic_DNA"/>
</dbReference>
<dbReference type="Proteomes" id="UP000747399">
    <property type="component" value="Unassembled WGS sequence"/>
</dbReference>
<keyword evidence="2" id="KW-1185">Reference proteome</keyword>